<evidence type="ECO:0000256" key="2">
    <source>
        <dbReference type="ARBA" id="ARBA00022448"/>
    </source>
</evidence>
<feature type="transmembrane region" description="Helical" evidence="7">
    <location>
        <begin position="139"/>
        <end position="156"/>
    </location>
</feature>
<dbReference type="GeneID" id="30035588"/>
<evidence type="ECO:0000313" key="10">
    <source>
        <dbReference type="Proteomes" id="UP000189580"/>
    </source>
</evidence>
<dbReference type="InterPro" id="IPR020846">
    <property type="entry name" value="MFS_dom"/>
</dbReference>
<keyword evidence="4 7" id="KW-1133">Transmembrane helix</keyword>
<dbReference type="InterPro" id="IPR036259">
    <property type="entry name" value="MFS_trans_sf"/>
</dbReference>
<keyword evidence="2" id="KW-0813">Transport</keyword>
<evidence type="ECO:0000313" key="9">
    <source>
        <dbReference type="EMBL" id="ANB15909.1"/>
    </source>
</evidence>
<dbReference type="Pfam" id="PF07690">
    <property type="entry name" value="MFS_1"/>
    <property type="match status" value="1"/>
</dbReference>
<evidence type="ECO:0000256" key="7">
    <source>
        <dbReference type="SAM" id="Phobius"/>
    </source>
</evidence>
<dbReference type="InterPro" id="IPR011701">
    <property type="entry name" value="MFS"/>
</dbReference>
<gene>
    <name evidence="9" type="primary">AQR1</name>
    <name evidence="9" type="ORF">AWJ20_3553</name>
</gene>
<dbReference type="PANTHER" id="PTHR23502">
    <property type="entry name" value="MAJOR FACILITATOR SUPERFAMILY"/>
    <property type="match status" value="1"/>
</dbReference>
<evidence type="ECO:0000256" key="6">
    <source>
        <dbReference type="ARBA" id="ARBA00038347"/>
    </source>
</evidence>
<dbReference type="AlphaFoldDB" id="A0A167FZM1"/>
<dbReference type="Gene3D" id="1.20.1720.10">
    <property type="entry name" value="Multidrug resistance protein D"/>
    <property type="match status" value="1"/>
</dbReference>
<comment type="similarity">
    <text evidence="6">Belongs to the major facilitator superfamily. CAR1 family.</text>
</comment>
<accession>A0A167FZM1</accession>
<feature type="transmembrane region" description="Helical" evidence="7">
    <location>
        <begin position="472"/>
        <end position="493"/>
    </location>
</feature>
<evidence type="ECO:0000256" key="5">
    <source>
        <dbReference type="ARBA" id="ARBA00023136"/>
    </source>
</evidence>
<feature type="domain" description="Major facilitator superfamily (MFS) profile" evidence="8">
    <location>
        <begin position="44"/>
        <end position="495"/>
    </location>
</feature>
<dbReference type="Gene3D" id="1.20.1250.20">
    <property type="entry name" value="MFS general substrate transporter like domains"/>
    <property type="match status" value="1"/>
</dbReference>
<keyword evidence="3 7" id="KW-0812">Transmembrane</keyword>
<proteinExistence type="inferred from homology"/>
<feature type="transmembrane region" description="Helical" evidence="7">
    <location>
        <begin position="324"/>
        <end position="345"/>
    </location>
</feature>
<feature type="transmembrane region" description="Helical" evidence="7">
    <location>
        <begin position="381"/>
        <end position="399"/>
    </location>
</feature>
<keyword evidence="10" id="KW-1185">Reference proteome</keyword>
<feature type="transmembrane region" description="Helical" evidence="7">
    <location>
        <begin position="168"/>
        <end position="186"/>
    </location>
</feature>
<organism evidence="9 10">
    <name type="scientific">Sugiyamaella lignohabitans</name>
    <dbReference type="NCBI Taxonomy" id="796027"/>
    <lineage>
        <taxon>Eukaryota</taxon>
        <taxon>Fungi</taxon>
        <taxon>Dikarya</taxon>
        <taxon>Ascomycota</taxon>
        <taxon>Saccharomycotina</taxon>
        <taxon>Dipodascomycetes</taxon>
        <taxon>Dipodascales</taxon>
        <taxon>Trichomonascaceae</taxon>
        <taxon>Sugiyamaella</taxon>
    </lineage>
</organism>
<reference evidence="9 10" key="1">
    <citation type="submission" date="2016-02" db="EMBL/GenBank/DDBJ databases">
        <title>Complete genome sequence and transcriptome regulation of the pentose utilising yeast Sugiyamaella lignohabitans.</title>
        <authorList>
            <person name="Bellasio M."/>
            <person name="Peymann A."/>
            <person name="Valli M."/>
            <person name="Sipitzky M."/>
            <person name="Graf A."/>
            <person name="Sauer M."/>
            <person name="Marx H."/>
            <person name="Mattanovich D."/>
        </authorList>
    </citation>
    <scope>NUCLEOTIDE SEQUENCE [LARGE SCALE GENOMIC DNA]</scope>
    <source>
        <strain evidence="9 10">CBS 10342</strain>
    </source>
</reference>
<feature type="transmembrane region" description="Helical" evidence="7">
    <location>
        <begin position="286"/>
        <end position="304"/>
    </location>
</feature>
<protein>
    <submittedName>
        <fullName evidence="9">Aqr1p</fullName>
    </submittedName>
</protein>
<feature type="transmembrane region" description="Helical" evidence="7">
    <location>
        <begin position="443"/>
        <end position="460"/>
    </location>
</feature>
<dbReference type="GO" id="GO:0022857">
    <property type="term" value="F:transmembrane transporter activity"/>
    <property type="evidence" value="ECO:0007669"/>
    <property type="project" value="InterPro"/>
</dbReference>
<evidence type="ECO:0000256" key="3">
    <source>
        <dbReference type="ARBA" id="ARBA00022692"/>
    </source>
</evidence>
<dbReference type="SUPFAM" id="SSF103473">
    <property type="entry name" value="MFS general substrate transporter"/>
    <property type="match status" value="1"/>
</dbReference>
<feature type="transmembrane region" description="Helical" evidence="7">
    <location>
        <begin position="110"/>
        <end position="133"/>
    </location>
</feature>
<dbReference type="Proteomes" id="UP000189580">
    <property type="component" value="Chromosome b"/>
</dbReference>
<name>A0A167FZM1_9ASCO</name>
<evidence type="ECO:0000256" key="1">
    <source>
        <dbReference type="ARBA" id="ARBA00004141"/>
    </source>
</evidence>
<dbReference type="FunFam" id="1.20.1720.10:FF:000009">
    <property type="entry name" value="MFS multidrug transporter"/>
    <property type="match status" value="1"/>
</dbReference>
<dbReference type="RefSeq" id="XP_018738386.1">
    <property type="nucleotide sequence ID" value="XM_018880580.1"/>
</dbReference>
<evidence type="ECO:0000259" key="8">
    <source>
        <dbReference type="PROSITE" id="PS50850"/>
    </source>
</evidence>
<dbReference type="GO" id="GO:0005886">
    <property type="term" value="C:plasma membrane"/>
    <property type="evidence" value="ECO:0007669"/>
    <property type="project" value="TreeGrafter"/>
</dbReference>
<dbReference type="OrthoDB" id="440553at2759"/>
<dbReference type="EMBL" id="CP014503">
    <property type="protein sequence ID" value="ANB15909.1"/>
    <property type="molecule type" value="Genomic_DNA"/>
</dbReference>
<dbReference type="KEGG" id="slb:AWJ20_3553"/>
<feature type="transmembrane region" description="Helical" evidence="7">
    <location>
        <begin position="405"/>
        <end position="431"/>
    </location>
</feature>
<sequence length="511" mass="55706">MSEIDIESGILTSQVRDDEEKVVRVQSAPEAPVSIYQGKELYMIIGVSATASFLSTVSVPIYLPAFPDLERDFNVTVEKMNLTVTIYSIFQGVSPIFWGTLSDTIGRRPAFVSCLIVYVGACIGLALSPSYWFLFGMRILQAFGGASTVAILNGIIGDLTSRKSRGSYVGIASGLTLMGNCFGPLIGAGITSGMGWRAMFWFLVITAGAILLLVLLILPETNRFIVGDGSFYPTKIYNQSPYAFFRSRSTGVPFRKQDPEYEQARPSGSHKLDVLAAIRILMEWDAILVLIPASLHYTTWFMVLTAQSTLLSANYNFSTAKIGYAYLASGVGSIVGSVLAGRVMARSYNKAMAAYKQKCIDDGLEIDISNFDLPRARLKPTFYPSFALAAFAIVFGWTIEKKVQYVVPILATFFISSSSMYFVNTSMTLFIDLFPEDSASASAVVNLARCLVCAAGLAVVDRMISTLGAGGTFTLMSGICLVSMLSILLEIRIGSKIDIKRRLKKGQHVRL</sequence>
<dbReference type="PROSITE" id="PS50850">
    <property type="entry name" value="MFS"/>
    <property type="match status" value="1"/>
</dbReference>
<feature type="transmembrane region" description="Helical" evidence="7">
    <location>
        <begin position="82"/>
        <end position="98"/>
    </location>
</feature>
<evidence type="ECO:0000256" key="4">
    <source>
        <dbReference type="ARBA" id="ARBA00022989"/>
    </source>
</evidence>
<dbReference type="PANTHER" id="PTHR23502:SF51">
    <property type="entry name" value="QUINIDINE RESISTANCE PROTEIN 1-RELATED"/>
    <property type="match status" value="1"/>
</dbReference>
<comment type="subcellular location">
    <subcellularLocation>
        <location evidence="1">Membrane</location>
        <topology evidence="1">Multi-pass membrane protein</topology>
    </subcellularLocation>
</comment>
<feature type="transmembrane region" description="Helical" evidence="7">
    <location>
        <begin position="41"/>
        <end position="62"/>
    </location>
</feature>
<keyword evidence="5 7" id="KW-0472">Membrane</keyword>
<feature type="transmembrane region" description="Helical" evidence="7">
    <location>
        <begin position="198"/>
        <end position="218"/>
    </location>
</feature>